<protein>
    <recommendedName>
        <fullName evidence="1">Cupin type-2 domain-containing protein</fullName>
    </recommendedName>
</protein>
<dbReference type="Gene3D" id="2.60.120.10">
    <property type="entry name" value="Jelly Rolls"/>
    <property type="match status" value="1"/>
</dbReference>
<dbReference type="InterPro" id="IPR011051">
    <property type="entry name" value="RmlC_Cupin_sf"/>
</dbReference>
<proteinExistence type="predicted"/>
<dbReference type="Proteomes" id="UP001157114">
    <property type="component" value="Unassembled WGS sequence"/>
</dbReference>
<feature type="domain" description="Cupin type-2" evidence="1">
    <location>
        <begin position="40"/>
        <end position="100"/>
    </location>
</feature>
<dbReference type="EMBL" id="BSSQ01000013">
    <property type="protein sequence ID" value="GLX68756.1"/>
    <property type="molecule type" value="Genomic_DNA"/>
</dbReference>
<organism evidence="2 3">
    <name type="scientific">Paenibacillus glycanilyticus</name>
    <dbReference type="NCBI Taxonomy" id="126569"/>
    <lineage>
        <taxon>Bacteria</taxon>
        <taxon>Bacillati</taxon>
        <taxon>Bacillota</taxon>
        <taxon>Bacilli</taxon>
        <taxon>Bacillales</taxon>
        <taxon>Paenibacillaceae</taxon>
        <taxon>Paenibacillus</taxon>
    </lineage>
</organism>
<evidence type="ECO:0000259" key="1">
    <source>
        <dbReference type="Pfam" id="PF07883"/>
    </source>
</evidence>
<evidence type="ECO:0000313" key="3">
    <source>
        <dbReference type="Proteomes" id="UP001157114"/>
    </source>
</evidence>
<dbReference type="PANTHER" id="PTHR36440:SF1">
    <property type="entry name" value="PUTATIVE (AFU_ORTHOLOGUE AFUA_8G07350)-RELATED"/>
    <property type="match status" value="1"/>
</dbReference>
<sequence>MKDVLASPLAGQLLSAAGANLVIAEWTAEGCEEGAEPYWIAPLHLHREDDEAWYVLEGTLGFRIGGQIIEAKAGDSVMVPRGTAHTYWNPKAEPARYLLIMTARINELIQSIHAASDRSEEAMRKLFEQYEAELIGWY</sequence>
<dbReference type="InterPro" id="IPR053146">
    <property type="entry name" value="QDO-like"/>
</dbReference>
<comment type="caution">
    <text evidence="2">The sequence shown here is derived from an EMBL/GenBank/DDBJ whole genome shotgun (WGS) entry which is preliminary data.</text>
</comment>
<dbReference type="InterPro" id="IPR014710">
    <property type="entry name" value="RmlC-like_jellyroll"/>
</dbReference>
<accession>A0ABQ6GHG6</accession>
<name>A0ABQ6GHG6_9BACL</name>
<dbReference type="InterPro" id="IPR013096">
    <property type="entry name" value="Cupin_2"/>
</dbReference>
<dbReference type="PANTHER" id="PTHR36440">
    <property type="entry name" value="PUTATIVE (AFU_ORTHOLOGUE AFUA_8G07350)-RELATED"/>
    <property type="match status" value="1"/>
</dbReference>
<evidence type="ECO:0000313" key="2">
    <source>
        <dbReference type="EMBL" id="GLX68756.1"/>
    </source>
</evidence>
<dbReference type="Pfam" id="PF07883">
    <property type="entry name" value="Cupin_2"/>
    <property type="match status" value="1"/>
</dbReference>
<reference evidence="2 3" key="1">
    <citation type="submission" date="2023-03" db="EMBL/GenBank/DDBJ databases">
        <title>Draft genome sequence of the bacteria which degrade cell wall of Tricholomamatutake.</title>
        <authorList>
            <person name="Konishi Y."/>
            <person name="Fukuta Y."/>
            <person name="Shirasaka N."/>
        </authorList>
    </citation>
    <scope>NUCLEOTIDE SEQUENCE [LARGE SCALE GENOMIC DNA]</scope>
    <source>
        <strain evidence="3">mu1</strain>
    </source>
</reference>
<dbReference type="SUPFAM" id="SSF51182">
    <property type="entry name" value="RmlC-like cupins"/>
    <property type="match status" value="1"/>
</dbReference>
<keyword evidence="3" id="KW-1185">Reference proteome</keyword>
<dbReference type="RefSeq" id="WP_284239517.1">
    <property type="nucleotide sequence ID" value="NZ_BSSQ01000013.1"/>
</dbReference>
<gene>
    <name evidence="2" type="ORF">MU1_31010</name>
</gene>